<dbReference type="EMBL" id="VSSQ01009473">
    <property type="protein sequence ID" value="MPM41735.1"/>
    <property type="molecule type" value="Genomic_DNA"/>
</dbReference>
<name>A0A644ZLH2_9ZZZZ</name>
<dbReference type="NCBIfam" id="NF047843">
    <property type="entry name" value="MST_Rv0443"/>
    <property type="match status" value="1"/>
</dbReference>
<dbReference type="Pfam" id="PF12867">
    <property type="entry name" value="DinB_2"/>
    <property type="match status" value="1"/>
</dbReference>
<gene>
    <name evidence="2" type="ORF">SDC9_88394</name>
</gene>
<dbReference type="InterPro" id="IPR024775">
    <property type="entry name" value="DinB-like"/>
</dbReference>
<dbReference type="SUPFAM" id="SSF109854">
    <property type="entry name" value="DinB/YfiT-like putative metalloenzymes"/>
    <property type="match status" value="1"/>
</dbReference>
<evidence type="ECO:0000313" key="2">
    <source>
        <dbReference type="EMBL" id="MPM41735.1"/>
    </source>
</evidence>
<organism evidence="2">
    <name type="scientific">bioreactor metagenome</name>
    <dbReference type="NCBI Taxonomy" id="1076179"/>
    <lineage>
        <taxon>unclassified sequences</taxon>
        <taxon>metagenomes</taxon>
        <taxon>ecological metagenomes</taxon>
    </lineage>
</organism>
<protein>
    <recommendedName>
        <fullName evidence="1">DinB-like domain-containing protein</fullName>
    </recommendedName>
</protein>
<accession>A0A644ZLH2</accession>
<proteinExistence type="predicted"/>
<reference evidence="2" key="1">
    <citation type="submission" date="2019-08" db="EMBL/GenBank/DDBJ databases">
        <authorList>
            <person name="Kucharzyk K."/>
            <person name="Murdoch R.W."/>
            <person name="Higgins S."/>
            <person name="Loffler F."/>
        </authorList>
    </citation>
    <scope>NUCLEOTIDE SEQUENCE</scope>
</reference>
<sequence>MDVNDLLTDAIERSREVCHAVLRGLTADQANRRPGGDHNSITWLVWHIAREQAVQIAPLGGTPQVWTGQGWYERFGLDLPARSMGYGHDTEAVGKVIVDDTSLLTGYLDATVEATKAYLASVTPATLDEIVDERWDPPVTRGVRLVSVVDDAAQHAGQAAYVRGLLFGQVH</sequence>
<evidence type="ECO:0000259" key="1">
    <source>
        <dbReference type="Pfam" id="PF12867"/>
    </source>
</evidence>
<feature type="domain" description="DinB-like" evidence="1">
    <location>
        <begin position="11"/>
        <end position="159"/>
    </location>
</feature>
<comment type="caution">
    <text evidence="2">The sequence shown here is derived from an EMBL/GenBank/DDBJ whole genome shotgun (WGS) entry which is preliminary data.</text>
</comment>
<dbReference type="InterPro" id="IPR034660">
    <property type="entry name" value="DinB/YfiT-like"/>
</dbReference>
<dbReference type="AlphaFoldDB" id="A0A644ZLH2"/>
<dbReference type="Gene3D" id="1.20.120.450">
    <property type="entry name" value="dinb family like domain"/>
    <property type="match status" value="1"/>
</dbReference>